<comment type="caution">
    <text evidence="2">The sequence shown here is derived from an EMBL/GenBank/DDBJ whole genome shotgun (WGS) entry which is preliminary data.</text>
</comment>
<reference evidence="3" key="1">
    <citation type="submission" date="2016-12" db="EMBL/GenBank/DDBJ databases">
        <authorList>
            <person name="Meng X."/>
        </authorList>
    </citation>
    <scope>NUCLEOTIDE SEQUENCE [LARGE SCALE GENOMIC DNA]</scope>
    <source>
        <strain evidence="3">DSM 20732</strain>
    </source>
</reference>
<dbReference type="Gene3D" id="3.30.70.1900">
    <property type="match status" value="1"/>
</dbReference>
<dbReference type="EMBL" id="MQVS01000008">
    <property type="protein sequence ID" value="OKL51304.1"/>
    <property type="molecule type" value="Genomic_DNA"/>
</dbReference>
<keyword evidence="3" id="KW-1185">Reference proteome</keyword>
<evidence type="ECO:0000259" key="1">
    <source>
        <dbReference type="Pfam" id="PF10040"/>
    </source>
</evidence>
<dbReference type="Pfam" id="PF10040">
    <property type="entry name" value="CRISPR_Cas6"/>
    <property type="match status" value="1"/>
</dbReference>
<sequence length="268" mass="29040">MPTTVYIEFTADSPVEPTPRRLHAALSGILDLPVGISPQRAATLPALAVRPVHDAPGPKPYSLGQLMTRLGVLGMEVRFLDDRLVSTLDAWLAWGGVLPLGSGDEHTALLCAQQAEVIQTATWQELADTTDNTAWEITLLSPTVFSRHAQHTADFTAVSFADSLHARWRAWNVGYDFPLPRRADLAHLLVMDDHTRPVTVNLGMPHKDRRGRLASRAITAREGRLRISGRTGTPATAAFSRLMALAQFTSVGSHGAFGMGLIDVVPSS</sequence>
<dbReference type="AlphaFoldDB" id="A0A1Q5PUM0"/>
<name>A0A1Q5PUM0_9ACTO</name>
<protein>
    <submittedName>
        <fullName evidence="2">Universal stress protein</fullName>
    </submittedName>
</protein>
<dbReference type="RefSeq" id="WP_073825174.1">
    <property type="nucleotide sequence ID" value="NZ_MQVS01000008.1"/>
</dbReference>
<dbReference type="OrthoDB" id="3248825at2"/>
<dbReference type="Proteomes" id="UP000185612">
    <property type="component" value="Unassembled WGS sequence"/>
</dbReference>
<dbReference type="STRING" id="52770.BSZ40_08325"/>
<proteinExistence type="predicted"/>
<gene>
    <name evidence="2" type="ORF">BSZ40_08325</name>
</gene>
<feature type="domain" description="CRISPR-associated protein Cas6 C-terminal" evidence="1">
    <location>
        <begin position="137"/>
        <end position="260"/>
    </location>
</feature>
<dbReference type="InterPro" id="IPR019267">
    <property type="entry name" value="CRISPR-assoc_Cas6_C"/>
</dbReference>
<accession>A0A1Q5PUM0</accession>
<evidence type="ECO:0000313" key="2">
    <source>
        <dbReference type="EMBL" id="OKL51304.1"/>
    </source>
</evidence>
<evidence type="ECO:0000313" key="3">
    <source>
        <dbReference type="Proteomes" id="UP000185612"/>
    </source>
</evidence>
<organism evidence="2 3">
    <name type="scientific">Buchananella hordeovulneris</name>
    <dbReference type="NCBI Taxonomy" id="52770"/>
    <lineage>
        <taxon>Bacteria</taxon>
        <taxon>Bacillati</taxon>
        <taxon>Actinomycetota</taxon>
        <taxon>Actinomycetes</taxon>
        <taxon>Actinomycetales</taxon>
        <taxon>Actinomycetaceae</taxon>
        <taxon>Buchananella</taxon>
    </lineage>
</organism>